<evidence type="ECO:0000256" key="4">
    <source>
        <dbReference type="ARBA" id="ARBA00022729"/>
    </source>
</evidence>
<sequence length="285" mass="29313">MPAPSPCALPHPRTTPVAPPRAHRLRMLQAVRAVVGISLGGITALGLGLGVLSPTPAHAGETLVAVAANFTAAAREIGAAFTTATGHTATYSFGSTGKLYAQIANGAPYSVFLAADAARPARAEADGLAVAGSRFTYAVGRLVLFSTDPGLVDDSGQVLKTGDVERLAIANPVTAPYGTAAIEVLRTMGVHDALAGRLVRGDSVSQTLQFVTTGNAPLGFVALSQVITLPGGSRWIVPTDLHAPLRQDAVLLTRGKNNSVARAFVAFLKSPEARAIIARYGYGVE</sequence>
<dbReference type="FunFam" id="3.40.190.10:FF:000035">
    <property type="entry name" value="Molybdate ABC transporter substrate-binding protein"/>
    <property type="match status" value="1"/>
</dbReference>
<keyword evidence="2 6" id="KW-0500">Molybdenum</keyword>
<evidence type="ECO:0000256" key="3">
    <source>
        <dbReference type="ARBA" id="ARBA00022723"/>
    </source>
</evidence>
<feature type="binding site" evidence="6">
    <location>
        <position position="96"/>
    </location>
    <ligand>
        <name>molybdate</name>
        <dbReference type="ChEBI" id="CHEBI:36264"/>
    </ligand>
</feature>
<dbReference type="Gene3D" id="3.40.190.10">
    <property type="entry name" value="Periplasmic binding protein-like II"/>
    <property type="match status" value="2"/>
</dbReference>
<keyword evidence="3 6" id="KW-0479">Metal-binding</keyword>
<comment type="caution">
    <text evidence="7">The sequence shown here is derived from an EMBL/GenBank/DDBJ whole genome shotgun (WGS) entry which is preliminary data.</text>
</comment>
<dbReference type="Pfam" id="PF13531">
    <property type="entry name" value="SBP_bac_11"/>
    <property type="match status" value="1"/>
</dbReference>
<evidence type="ECO:0000256" key="1">
    <source>
        <dbReference type="ARBA" id="ARBA00009175"/>
    </source>
</evidence>
<protein>
    <submittedName>
        <fullName evidence="7">Molybdate transport system substrate-binding protein</fullName>
    </submittedName>
</protein>
<organism evidence="7 8">
    <name type="scientific">Roseospira visakhapatnamensis</name>
    <dbReference type="NCBI Taxonomy" id="390880"/>
    <lineage>
        <taxon>Bacteria</taxon>
        <taxon>Pseudomonadati</taxon>
        <taxon>Pseudomonadota</taxon>
        <taxon>Alphaproteobacteria</taxon>
        <taxon>Rhodospirillales</taxon>
        <taxon>Rhodospirillaceae</taxon>
        <taxon>Roseospira</taxon>
    </lineage>
</organism>
<dbReference type="PANTHER" id="PTHR30632">
    <property type="entry name" value="MOLYBDATE-BINDING PERIPLASMIC PROTEIN"/>
    <property type="match status" value="1"/>
</dbReference>
<keyword evidence="4" id="KW-0732">Signal</keyword>
<dbReference type="InterPro" id="IPR044084">
    <property type="entry name" value="AvModA-like_subst-bd"/>
</dbReference>
<dbReference type="InterPro" id="IPR005950">
    <property type="entry name" value="ModA"/>
</dbReference>
<dbReference type="GO" id="GO:0046872">
    <property type="term" value="F:metal ion binding"/>
    <property type="evidence" value="ECO:0007669"/>
    <property type="project" value="UniProtKB-KW"/>
</dbReference>
<dbReference type="InterPro" id="IPR050682">
    <property type="entry name" value="ModA/WtpA"/>
</dbReference>
<dbReference type="GO" id="GO:0015689">
    <property type="term" value="P:molybdate ion transport"/>
    <property type="evidence" value="ECO:0007669"/>
    <property type="project" value="InterPro"/>
</dbReference>
<keyword evidence="8" id="KW-1185">Reference proteome</keyword>
<dbReference type="PANTHER" id="PTHR30632:SF14">
    <property type="entry name" value="TUNGSTATE_MOLYBDATE_CHROMATE-BINDING PROTEIN MODA"/>
    <property type="match status" value="1"/>
</dbReference>
<gene>
    <name evidence="7" type="ORF">GGD89_002792</name>
</gene>
<dbReference type="NCBIfam" id="TIGR01256">
    <property type="entry name" value="modA"/>
    <property type="match status" value="1"/>
</dbReference>
<evidence type="ECO:0000313" key="8">
    <source>
        <dbReference type="Proteomes" id="UP000554286"/>
    </source>
</evidence>
<proteinExistence type="inferred from homology"/>
<reference evidence="7 8" key="1">
    <citation type="submission" date="2020-08" db="EMBL/GenBank/DDBJ databases">
        <title>Genome sequencing of Purple Non-Sulfur Bacteria from various extreme environments.</title>
        <authorList>
            <person name="Mayer M."/>
        </authorList>
    </citation>
    <scope>NUCLEOTIDE SEQUENCE [LARGE SCALE GENOMIC DNA]</scope>
    <source>
        <strain evidence="7 8">JA131</strain>
    </source>
</reference>
<dbReference type="GO" id="GO:1901359">
    <property type="term" value="F:tungstate binding"/>
    <property type="evidence" value="ECO:0007669"/>
    <property type="project" value="UniProtKB-ARBA"/>
</dbReference>
<evidence type="ECO:0000256" key="5">
    <source>
        <dbReference type="ARBA" id="ARBA00062515"/>
    </source>
</evidence>
<accession>A0A7W6RFM7</accession>
<dbReference type="SUPFAM" id="SSF53850">
    <property type="entry name" value="Periplasmic binding protein-like II"/>
    <property type="match status" value="1"/>
</dbReference>
<feature type="binding site" evidence="6">
    <location>
        <position position="204"/>
    </location>
    <ligand>
        <name>molybdate</name>
        <dbReference type="ChEBI" id="CHEBI:36264"/>
    </ligand>
</feature>
<dbReference type="EMBL" id="JACIGK010000022">
    <property type="protein sequence ID" value="MBB4267151.1"/>
    <property type="molecule type" value="Genomic_DNA"/>
</dbReference>
<dbReference type="Proteomes" id="UP000554286">
    <property type="component" value="Unassembled WGS sequence"/>
</dbReference>
<dbReference type="RefSeq" id="WP_221238472.1">
    <property type="nucleotide sequence ID" value="NZ_JACIGK010000022.1"/>
</dbReference>
<evidence type="ECO:0000256" key="6">
    <source>
        <dbReference type="PIRSR" id="PIRSR004846-1"/>
    </source>
</evidence>
<evidence type="ECO:0000256" key="2">
    <source>
        <dbReference type="ARBA" id="ARBA00022505"/>
    </source>
</evidence>
<dbReference type="AlphaFoldDB" id="A0A7W6RFM7"/>
<dbReference type="CDD" id="cd13539">
    <property type="entry name" value="PBP2_AvModA"/>
    <property type="match status" value="1"/>
</dbReference>
<dbReference type="PIRSF" id="PIRSF004846">
    <property type="entry name" value="ModA"/>
    <property type="match status" value="1"/>
</dbReference>
<dbReference type="GO" id="GO:0030973">
    <property type="term" value="F:molybdate ion binding"/>
    <property type="evidence" value="ECO:0007669"/>
    <property type="project" value="InterPro"/>
</dbReference>
<comment type="similarity">
    <text evidence="1">Belongs to the bacterial solute-binding protein ModA family.</text>
</comment>
<name>A0A7W6RFM7_9PROT</name>
<evidence type="ECO:0000313" key="7">
    <source>
        <dbReference type="EMBL" id="MBB4267151.1"/>
    </source>
</evidence>
<comment type="subunit">
    <text evidence="5">The complex is composed of two ATP-binding proteins (ModC), two transmembrane proteins (ModB) and a solute-binding protein (ModA).</text>
</comment>